<keyword evidence="1" id="KW-0812">Transmembrane</keyword>
<feature type="transmembrane region" description="Helical" evidence="1">
    <location>
        <begin position="31"/>
        <end position="59"/>
    </location>
</feature>
<proteinExistence type="predicted"/>
<evidence type="ECO:0000256" key="1">
    <source>
        <dbReference type="SAM" id="Phobius"/>
    </source>
</evidence>
<keyword evidence="1" id="KW-1133">Transmembrane helix</keyword>
<name>A0A378IS96_9GAMM</name>
<reference evidence="2 3" key="1">
    <citation type="submission" date="2018-06" db="EMBL/GenBank/DDBJ databases">
        <authorList>
            <consortium name="Pathogen Informatics"/>
            <person name="Doyle S."/>
        </authorList>
    </citation>
    <scope>NUCLEOTIDE SEQUENCE [LARGE SCALE GENOMIC DNA]</scope>
    <source>
        <strain evidence="2 3">NCTC11978</strain>
    </source>
</reference>
<dbReference type="AlphaFoldDB" id="A0A378IS96"/>
<evidence type="ECO:0000313" key="3">
    <source>
        <dbReference type="Proteomes" id="UP000254033"/>
    </source>
</evidence>
<accession>A0A378IS96</accession>
<dbReference type="EMBL" id="UGNY01000001">
    <property type="protein sequence ID" value="STX37381.1"/>
    <property type="molecule type" value="Genomic_DNA"/>
</dbReference>
<keyword evidence="1" id="KW-0472">Membrane</keyword>
<organism evidence="2 3">
    <name type="scientific">Legionella feeleii</name>
    <dbReference type="NCBI Taxonomy" id="453"/>
    <lineage>
        <taxon>Bacteria</taxon>
        <taxon>Pseudomonadati</taxon>
        <taxon>Pseudomonadota</taxon>
        <taxon>Gammaproteobacteria</taxon>
        <taxon>Legionellales</taxon>
        <taxon>Legionellaceae</taxon>
        <taxon>Legionella</taxon>
    </lineage>
</organism>
<gene>
    <name evidence="2" type="ORF">NCTC11978_00543</name>
</gene>
<evidence type="ECO:0000313" key="2">
    <source>
        <dbReference type="EMBL" id="STX37381.1"/>
    </source>
</evidence>
<sequence length="63" mass="7475">MLGLMARVQSNLFADSKMRLVLFQCPYHQTYLLQFIFSFFLQSLQISCIHSVIIPGYYVKDFY</sequence>
<protein>
    <submittedName>
        <fullName evidence="2">Uncharacterized protein</fullName>
    </submittedName>
</protein>
<dbReference type="Proteomes" id="UP000254033">
    <property type="component" value="Unassembled WGS sequence"/>
</dbReference>